<keyword evidence="2 4" id="KW-0863">Zinc-finger</keyword>
<keyword evidence="1" id="KW-0479">Metal-binding</keyword>
<evidence type="ECO:0000256" key="1">
    <source>
        <dbReference type="ARBA" id="ARBA00022723"/>
    </source>
</evidence>
<gene>
    <name evidence="7" type="ORF">POPTR_T046051</name>
</gene>
<dbReference type="GO" id="GO:0003677">
    <property type="term" value="F:DNA binding"/>
    <property type="evidence" value="ECO:0007669"/>
    <property type="project" value="InterPro"/>
</dbReference>
<proteinExistence type="predicted"/>
<dbReference type="PANTHER" id="PTHR46951:SF2">
    <property type="entry name" value="BED-TYPE DOMAIN-CONTAINING PROTEIN"/>
    <property type="match status" value="1"/>
</dbReference>
<dbReference type="Pfam" id="PF00931">
    <property type="entry name" value="NB-ARC"/>
    <property type="match status" value="1"/>
</dbReference>
<feature type="domain" description="BED-type" evidence="6">
    <location>
        <begin position="3"/>
        <end position="60"/>
    </location>
</feature>
<feature type="compositionally biased region" description="Polar residues" evidence="5">
    <location>
        <begin position="170"/>
        <end position="183"/>
    </location>
</feature>
<dbReference type="InParanoid" id="A0A3N7GU33"/>
<protein>
    <recommendedName>
        <fullName evidence="6">BED-type domain-containing protein</fullName>
    </recommendedName>
</protein>
<accession>A0A3N7GU33</accession>
<feature type="region of interest" description="Disordered" evidence="5">
    <location>
        <begin position="157"/>
        <end position="183"/>
    </location>
</feature>
<feature type="region of interest" description="Disordered" evidence="5">
    <location>
        <begin position="224"/>
        <end position="258"/>
    </location>
</feature>
<dbReference type="SUPFAM" id="SSF52540">
    <property type="entry name" value="P-loop containing nucleoside triphosphate hydrolases"/>
    <property type="match status" value="1"/>
</dbReference>
<dbReference type="Gramene" id="Potri.T046051.1.v4.1">
    <property type="protein sequence ID" value="Potri.T046051.1.v4.1"/>
    <property type="gene ID" value="Potri.T046051.v4.1"/>
</dbReference>
<evidence type="ECO:0000256" key="2">
    <source>
        <dbReference type="ARBA" id="ARBA00022771"/>
    </source>
</evidence>
<dbReference type="PANTHER" id="PTHR46951">
    <property type="entry name" value="BED-TYPE DOMAIN-CONTAINING PROTEIN"/>
    <property type="match status" value="1"/>
</dbReference>
<reference evidence="7" key="1">
    <citation type="journal article" date="2006" name="Science">
        <title>The genome of black cottonwood, Populus trichocarpa (Torr. &amp; Gray).</title>
        <authorList>
            <person name="Tuskan G.A."/>
            <person name="Difazio S."/>
            <person name="Jansson S."/>
            <person name="Bohlmann J."/>
            <person name="Grigoriev I."/>
            <person name="Hellsten U."/>
            <person name="Putnam N."/>
            <person name="Ralph S."/>
            <person name="Rombauts S."/>
            <person name="Salamov A."/>
            <person name="Schein J."/>
            <person name="Sterck L."/>
            <person name="Aerts A."/>
            <person name="Bhalerao R.R."/>
            <person name="Bhalerao R.P."/>
            <person name="Blaudez D."/>
            <person name="Boerjan W."/>
            <person name="Brun A."/>
            <person name="Brunner A."/>
            <person name="Busov V."/>
            <person name="Campbell M."/>
            <person name="Carlson J."/>
            <person name="Chalot M."/>
            <person name="Chapman J."/>
            <person name="Chen G.L."/>
            <person name="Cooper D."/>
            <person name="Coutinho P.M."/>
            <person name="Couturier J."/>
            <person name="Covert S."/>
            <person name="Cronk Q."/>
            <person name="Cunningham R."/>
            <person name="Davis J."/>
            <person name="Degroeve S."/>
            <person name="Dejardin A."/>
            <person name="Depamphilis C."/>
            <person name="Detter J."/>
            <person name="Dirks B."/>
            <person name="Dubchak I."/>
            <person name="Duplessis S."/>
            <person name="Ehlting J."/>
            <person name="Ellis B."/>
            <person name="Gendler K."/>
            <person name="Goodstein D."/>
            <person name="Gribskov M."/>
            <person name="Grimwood J."/>
            <person name="Groover A."/>
            <person name="Gunter L."/>
            <person name="Hamberger B."/>
            <person name="Heinze B."/>
            <person name="Helariutta Y."/>
            <person name="Henrissat B."/>
            <person name="Holligan D."/>
            <person name="Holt R."/>
            <person name="Huang W."/>
            <person name="Islam-Faridi N."/>
            <person name="Jones S."/>
            <person name="Jones-Rhoades M."/>
            <person name="Jorgensen R."/>
            <person name="Joshi C."/>
            <person name="Kangasjarvi J."/>
            <person name="Karlsson J."/>
            <person name="Kelleher C."/>
            <person name="Kirkpatrick R."/>
            <person name="Kirst M."/>
            <person name="Kohler A."/>
            <person name="Kalluri U."/>
            <person name="Larimer F."/>
            <person name="Leebens-Mack J."/>
            <person name="Leple J.C."/>
            <person name="Locascio P."/>
            <person name="Lou Y."/>
            <person name="Lucas S."/>
            <person name="Martin F."/>
            <person name="Montanini B."/>
            <person name="Napoli C."/>
            <person name="Nelson D.R."/>
            <person name="Nelson C."/>
            <person name="Nieminen K."/>
            <person name="Nilsson O."/>
            <person name="Pereda V."/>
            <person name="Peter G."/>
            <person name="Philippe R."/>
            <person name="Pilate G."/>
            <person name="Poliakov A."/>
            <person name="Razumovskaya J."/>
            <person name="Richardson P."/>
            <person name="Rinaldi C."/>
            <person name="Ritland K."/>
            <person name="Rouze P."/>
            <person name="Ryaboy D."/>
            <person name="Schmutz J."/>
            <person name="Schrader J."/>
            <person name="Segerman B."/>
            <person name="Shin H."/>
            <person name="Siddiqui A."/>
            <person name="Sterky F."/>
            <person name="Terry A."/>
            <person name="Tsai C.J."/>
            <person name="Uberbacher E."/>
            <person name="Unneberg P."/>
            <person name="Vahala J."/>
            <person name="Wall K."/>
            <person name="Wessler S."/>
            <person name="Yang G."/>
            <person name="Yin T."/>
            <person name="Douglas C."/>
            <person name="Marra M."/>
            <person name="Sandberg G."/>
            <person name="Van de Peer Y."/>
            <person name="Rokhsar D."/>
        </authorList>
    </citation>
    <scope>NUCLEOTIDE SEQUENCE [LARGE SCALE GENOMIC DNA]</scope>
    <source>
        <strain evidence="7">Nisqually-1</strain>
    </source>
</reference>
<reference evidence="7" key="2">
    <citation type="submission" date="2017-07" db="EMBL/GenBank/DDBJ databases">
        <title>WGS assembly of Populus trichocarpa.</title>
        <authorList>
            <person name="Tuskan G."/>
            <person name="Difazio S."/>
            <person name="Jansson S."/>
            <person name="Bohlmann J."/>
            <person name="Grigoriev I."/>
            <person name="Hellsten U."/>
            <person name="Putnam N."/>
            <person name="Ralph S."/>
            <person name="Rombauts S."/>
            <person name="Salamov A."/>
            <person name="Schein J."/>
            <person name="Sterck L."/>
            <person name="Aerts A."/>
            <person name="Bhalerao R."/>
            <person name="Bhalerao R."/>
            <person name="Blaudez D."/>
            <person name="Boerjan W."/>
            <person name="Brun A."/>
            <person name="Brunner A."/>
            <person name="Busov V."/>
            <person name="Campbell M."/>
            <person name="Carlson J."/>
            <person name="Chalot M."/>
            <person name="Chapman J."/>
            <person name="Chen G."/>
            <person name="Cooper D."/>
            <person name="Coutinho P."/>
            <person name="Couturier J."/>
            <person name="Covert S."/>
            <person name="Cronk Q."/>
            <person name="Cunningham R."/>
            <person name="Davis J."/>
            <person name="Degroeve S."/>
            <person name="Dejardin A."/>
            <person name="Depamphilis C."/>
            <person name="Detter J."/>
            <person name="Dirks B."/>
            <person name="Dubchak I."/>
            <person name="Duplessis S."/>
            <person name="Ehlting J."/>
            <person name="Ellis B."/>
            <person name="Gendler K."/>
            <person name="Goodstein D."/>
            <person name="Gribskov M."/>
            <person name="Grimwood J."/>
            <person name="Groover A."/>
            <person name="Gunter L."/>
            <person name="Hamberger B."/>
            <person name="Heinze B."/>
            <person name="Helariutta Y."/>
            <person name="Henrissat B."/>
            <person name="Holligan D."/>
            <person name="Holt R."/>
            <person name="Huang W."/>
            <person name="Islam-Faridi N."/>
            <person name="Jones S."/>
            <person name="Jones-Rhoades M."/>
            <person name="Jorgensen R."/>
            <person name="Joshi C."/>
            <person name="Kangasjarvi J."/>
            <person name="Karlsson J."/>
            <person name="Kelleher C."/>
            <person name="Kirkpatrick R."/>
            <person name="Kirst M."/>
            <person name="Kohler A."/>
            <person name="Kalluri U."/>
            <person name="Larimer F."/>
            <person name="Leebens-Mack J."/>
            <person name="Leple J."/>
            <person name="Locascio P."/>
            <person name="Lou Y."/>
            <person name="Lucas S."/>
            <person name="Martin F."/>
            <person name="Montanini B."/>
            <person name="Napoli C."/>
            <person name="Nelson D."/>
            <person name="Nelson C."/>
            <person name="Nieminen K."/>
            <person name="Nilsson O."/>
            <person name="Pereda V."/>
            <person name="Peter G."/>
            <person name="Philippe R."/>
            <person name="Pilate G."/>
            <person name="Poliakov A."/>
            <person name="Razumovskaya J."/>
            <person name="Richardson P."/>
            <person name="Rinaldi C."/>
            <person name="Ritland K."/>
            <person name="Rouze P."/>
            <person name="Ryaboy D."/>
            <person name="Schmutz J."/>
            <person name="Schrader J."/>
            <person name="Segerman B."/>
            <person name="Shin H."/>
            <person name="Siddiqui A."/>
            <person name="Sterky F."/>
            <person name="Terry A."/>
            <person name="Tsai C."/>
            <person name="Uberbacher E."/>
            <person name="Unneberg P."/>
            <person name="Vahala J."/>
            <person name="Wall K."/>
            <person name="Wessler S."/>
            <person name="Yang G."/>
            <person name="Yin T."/>
            <person name="Douglas C."/>
            <person name="Marra M."/>
            <person name="Sandberg G."/>
            <person name="Van De Peer Y."/>
            <person name="Rokhsar D."/>
        </authorList>
    </citation>
    <scope>NUCLEOTIDE SEQUENCE</scope>
    <source>
        <strain evidence="7">Nisqually-1</strain>
    </source>
</reference>
<evidence type="ECO:0000256" key="3">
    <source>
        <dbReference type="ARBA" id="ARBA00022833"/>
    </source>
</evidence>
<dbReference type="InterPro" id="IPR003656">
    <property type="entry name" value="Znf_BED"/>
</dbReference>
<dbReference type="AlphaFoldDB" id="A0A3N7GU33"/>
<feature type="compositionally biased region" description="Polar residues" evidence="5">
    <location>
        <begin position="225"/>
        <end position="250"/>
    </location>
</feature>
<organism evidence="7">
    <name type="scientific">Populus trichocarpa</name>
    <name type="common">Western balsam poplar</name>
    <name type="synonym">Populus balsamifera subsp. trichocarpa</name>
    <dbReference type="NCBI Taxonomy" id="3694"/>
    <lineage>
        <taxon>Eukaryota</taxon>
        <taxon>Viridiplantae</taxon>
        <taxon>Streptophyta</taxon>
        <taxon>Embryophyta</taxon>
        <taxon>Tracheophyta</taxon>
        <taxon>Spermatophyta</taxon>
        <taxon>Magnoliopsida</taxon>
        <taxon>eudicotyledons</taxon>
        <taxon>Gunneridae</taxon>
        <taxon>Pentapetalae</taxon>
        <taxon>rosids</taxon>
        <taxon>fabids</taxon>
        <taxon>Malpighiales</taxon>
        <taxon>Salicaceae</taxon>
        <taxon>Saliceae</taxon>
        <taxon>Populus</taxon>
    </lineage>
</organism>
<evidence type="ECO:0000313" key="7">
    <source>
        <dbReference type="EMBL" id="RQO93364.1"/>
    </source>
</evidence>
<dbReference type="InterPro" id="IPR027417">
    <property type="entry name" value="P-loop_NTPase"/>
</dbReference>
<keyword evidence="3" id="KW-0862">Zinc</keyword>
<sequence length="360" mass="39925">MVLPKGPFWEHVEDMNGGSMRCKFCGHLFAKDTSISRIKCHLSGMRGRGVKICKDVPEEVQDAALATIDGPPEKTLKTVAGSSNNEVTNAIAASAQEQNSEVIRVEMAQQGEAFYPGTLEDWMDSIIDNEIELVLVSSSPKELPRDAFEIISGTEQVQHLERGSSHERSSINQADQPRGDSSQPTDLLCLGLGRYCDQIYFPPVNNDVIMDDVRVRIEPEEEDVVNNSGRLVQPGTGASSSEDLTYNTSETRGDPLPTNSTTLVGRAFVENGKVICSWLLDDKVSIIDIYGMGGVGKTAMLKHIYNELLQRPNISQHVYWVIVSRDFSIKRLQHSIARRIGLKHFNEKESCTELSNCQKN</sequence>
<dbReference type="GO" id="GO:0008270">
    <property type="term" value="F:zinc ion binding"/>
    <property type="evidence" value="ECO:0007669"/>
    <property type="project" value="UniProtKB-KW"/>
</dbReference>
<evidence type="ECO:0000256" key="4">
    <source>
        <dbReference type="PROSITE-ProRule" id="PRU00027"/>
    </source>
</evidence>
<dbReference type="Gene3D" id="3.40.50.300">
    <property type="entry name" value="P-loop containing nucleotide triphosphate hydrolases"/>
    <property type="match status" value="1"/>
</dbReference>
<dbReference type="GO" id="GO:0043531">
    <property type="term" value="F:ADP binding"/>
    <property type="evidence" value="ECO:0007669"/>
    <property type="project" value="InterPro"/>
</dbReference>
<feature type="compositionally biased region" description="Basic and acidic residues" evidence="5">
    <location>
        <begin position="158"/>
        <end position="169"/>
    </location>
</feature>
<name>A0A3N7GU33_POPTR</name>
<evidence type="ECO:0000256" key="5">
    <source>
        <dbReference type="SAM" id="MobiDB-lite"/>
    </source>
</evidence>
<dbReference type="PROSITE" id="PS50808">
    <property type="entry name" value="ZF_BED"/>
    <property type="match status" value="1"/>
</dbReference>
<evidence type="ECO:0000259" key="6">
    <source>
        <dbReference type="PROSITE" id="PS50808"/>
    </source>
</evidence>
<dbReference type="InterPro" id="IPR002182">
    <property type="entry name" value="NB-ARC"/>
</dbReference>
<dbReference type="EMBL" id="KZ623359">
    <property type="protein sequence ID" value="RQO93364.1"/>
    <property type="molecule type" value="Genomic_DNA"/>
</dbReference>